<feature type="region of interest" description="Disordered" evidence="1">
    <location>
        <begin position="32"/>
        <end position="64"/>
    </location>
</feature>
<keyword evidence="3" id="KW-1185">Reference proteome</keyword>
<comment type="caution">
    <text evidence="2">The sequence shown here is derived from an EMBL/GenBank/DDBJ whole genome shotgun (WGS) entry which is preliminary data.</text>
</comment>
<gene>
    <name evidence="2" type="ORF">LSH36_265g01039</name>
</gene>
<organism evidence="2 3">
    <name type="scientific">Paralvinella palmiformis</name>
    <dbReference type="NCBI Taxonomy" id="53620"/>
    <lineage>
        <taxon>Eukaryota</taxon>
        <taxon>Metazoa</taxon>
        <taxon>Spiralia</taxon>
        <taxon>Lophotrochozoa</taxon>
        <taxon>Annelida</taxon>
        <taxon>Polychaeta</taxon>
        <taxon>Sedentaria</taxon>
        <taxon>Canalipalpata</taxon>
        <taxon>Terebellida</taxon>
        <taxon>Terebelliformia</taxon>
        <taxon>Alvinellidae</taxon>
        <taxon>Paralvinella</taxon>
    </lineage>
</organism>
<feature type="compositionally biased region" description="Low complexity" evidence="1">
    <location>
        <begin position="43"/>
        <end position="54"/>
    </location>
</feature>
<evidence type="ECO:0000313" key="2">
    <source>
        <dbReference type="EMBL" id="KAK2154557.1"/>
    </source>
</evidence>
<name>A0AAD9JKB1_9ANNE</name>
<accession>A0AAD9JKB1</accession>
<sequence>MSRLTEPFVCEVGPSAKQRCLILEAARPVADFRGGGSPEERSTAGASTLASTSSGVGGAAGSSDDARWLASDEVWADEDMPVMVCGRTGVSATLCVTGPFHNSMQGNFLKVSDSLTCVVGDSAGKLTVSYFGCIVKDNCDERTASTYAPPRRPTRSVPTAHDPSLFRNPPLP</sequence>
<dbReference type="AlphaFoldDB" id="A0AAD9JKB1"/>
<evidence type="ECO:0000256" key="1">
    <source>
        <dbReference type="SAM" id="MobiDB-lite"/>
    </source>
</evidence>
<reference evidence="2" key="1">
    <citation type="journal article" date="2023" name="Mol. Biol. Evol.">
        <title>Third-Generation Sequencing Reveals the Adaptive Role of the Epigenome in Three Deep-Sea Polychaetes.</title>
        <authorList>
            <person name="Perez M."/>
            <person name="Aroh O."/>
            <person name="Sun Y."/>
            <person name="Lan Y."/>
            <person name="Juniper S.K."/>
            <person name="Young C.R."/>
            <person name="Angers B."/>
            <person name="Qian P.Y."/>
        </authorList>
    </citation>
    <scope>NUCLEOTIDE SEQUENCE</scope>
    <source>
        <strain evidence="2">P08H-3</strain>
    </source>
</reference>
<evidence type="ECO:0000313" key="3">
    <source>
        <dbReference type="Proteomes" id="UP001208570"/>
    </source>
</evidence>
<dbReference type="Proteomes" id="UP001208570">
    <property type="component" value="Unassembled WGS sequence"/>
</dbReference>
<dbReference type="EMBL" id="JAODUP010000265">
    <property type="protein sequence ID" value="KAK2154557.1"/>
    <property type="molecule type" value="Genomic_DNA"/>
</dbReference>
<feature type="region of interest" description="Disordered" evidence="1">
    <location>
        <begin position="144"/>
        <end position="172"/>
    </location>
</feature>
<proteinExistence type="predicted"/>
<protein>
    <submittedName>
        <fullName evidence="2">Uncharacterized protein</fullName>
    </submittedName>
</protein>